<keyword evidence="5" id="KW-0067">ATP-binding</keyword>
<keyword evidence="8" id="KW-0645">Protease</keyword>
<dbReference type="InterPro" id="IPR001314">
    <property type="entry name" value="Peptidase_S1A"/>
</dbReference>
<dbReference type="Gene3D" id="3.40.50.300">
    <property type="entry name" value="P-loop containing nucleotide triphosphate hydrolases"/>
    <property type="match status" value="2"/>
</dbReference>
<dbReference type="CDD" id="cd18791">
    <property type="entry name" value="SF2_C_RHA"/>
    <property type="match status" value="1"/>
</dbReference>
<evidence type="ECO:0000256" key="6">
    <source>
        <dbReference type="ARBA" id="ARBA00023157"/>
    </source>
</evidence>
<dbReference type="Proteomes" id="UP000825002">
    <property type="component" value="Unassembled WGS sequence"/>
</dbReference>
<dbReference type="GO" id="GO:0004386">
    <property type="term" value="F:helicase activity"/>
    <property type="evidence" value="ECO:0007669"/>
    <property type="project" value="UniProtKB-KW"/>
</dbReference>
<keyword evidence="4 13" id="KW-0347">Helicase</keyword>
<dbReference type="InterPro" id="IPR009003">
    <property type="entry name" value="Peptidase_S1_PA"/>
</dbReference>
<dbReference type="SMART" id="SM00487">
    <property type="entry name" value="DEXDc"/>
    <property type="match status" value="1"/>
</dbReference>
<dbReference type="InterPro" id="IPR002464">
    <property type="entry name" value="DNA/RNA_helicase_DEAH_CS"/>
</dbReference>
<dbReference type="PANTHER" id="PTHR18934:SF91">
    <property type="entry name" value="PRE-MRNA-SPLICING FACTOR ATP-DEPENDENT RNA HELICASE PRP16"/>
    <property type="match status" value="1"/>
</dbReference>
<evidence type="ECO:0000256" key="4">
    <source>
        <dbReference type="ARBA" id="ARBA00022806"/>
    </source>
</evidence>
<dbReference type="Pfam" id="PF07717">
    <property type="entry name" value="OB_NTP_bind"/>
    <property type="match status" value="1"/>
</dbReference>
<feature type="domain" description="Peptidase S1" evidence="10">
    <location>
        <begin position="1153"/>
        <end position="1455"/>
    </location>
</feature>
<comment type="similarity">
    <text evidence="7">Belongs to the DEAD box helicase family. DEAH subfamily. PRP16 sub-subfamily.</text>
</comment>
<evidence type="ECO:0000313" key="13">
    <source>
        <dbReference type="EMBL" id="KAG9511146.1"/>
    </source>
</evidence>
<evidence type="ECO:0000259" key="12">
    <source>
        <dbReference type="PROSITE" id="PS51194"/>
    </source>
</evidence>
<dbReference type="InterPro" id="IPR007502">
    <property type="entry name" value="Helicase-assoc_dom"/>
</dbReference>
<sequence>MDDDEELVHLIVHHKIPPFLDGRITLSKQTEPVVPVKDGTSDMAMAAKKGSALVKKAREERERKRAQKKEWNLVDTQLGDIMGIKGKDEKPTSKGQRGGYSKHLVQPDKVDRIKLKKTRESLPVFACRNELLDIIKFSNIVIIVGETGSGKTTQLTQYLYEDGYADFGCIACTQPRRVAATSVAQRVALEMGVKLGQEVGYSIRFEDVTTKDKTVIKYMTDGILLRESLTDPDLESYSVIIMDEAHERSLNTDILFGVLRDIARRRSDLKLVITSATMDAAKFSRFFVNVPIFNIPGRSFPVDIRHSDQTVGDYVLAAVKHARILHLQNKDKPGDILIFMPGQEEIEVTCEHLRASLDELAKREDADIQPLKILPMYSALPPERQAEVFKEAEDGARKCVVATNIAETSLTVDGIKFVIDTGFSRLKVFQPNMGIDSLLVYPISQANANQRAGRAGRTSHGFCYRLYTETQFREELLVAPVPEIQRSSLANVVLLLKSLGVKDLLKFHFMDPPPQENVYNSMYQLWMLGALDNHGNLTVLGRHMADFPLDPKMSKMLLESSDMGCSREVLLIVAMLSEPVIFERPEGREEEADRAREKFHVHQSDHLTLYRVYREWERNGMSSQWCQRYFLRSRAMFRVKDIREQLEDIMRSRKHPVNECYNDSHPDIESTIIKCICKSYFHQAAKLKNLREYVNLRTGMPCNLHPTSALYGMGNMPNYVIYHDLVMTTKEYMQCVTAVNGEWLAELGPMFYSKGNLSIPKEAPNRSRIPFHTKCSLLWHQLFMIAILIITLMNIYNCPFTRAVVVDGQRKGPSATADQSPEEEMIDHYNTKTCGIADPDLKENVMVNQARKGQFPWLVTLQIAKKNDEPVHFCMGSFISDRWILSAAHCFANPKLQDIIDQGELRIFSGSPDMHSSHNTEFYLKRIYYHAKFDRSSPVGFDLSLIEIEDRAKFITHLNSSSSFINSVCLPIEGKVYSEGQAVKLAGWGDTEYHNKNSKPLRLLTTDLKITNDKQCASIISKKLEKVKYQFDHYKDFICADYNGQRDACQGDSGAPLLQYSDNKAVAIGIVSYGLGCATAGAPGVYTRTSVFMPWIKDITKNGGNAKVQFVLIEPKNTTIIANHTAMKLHLLLSCLVTFSLLNHTILPLNGVVVDGKSRGPSALLNQSHAVEMIDNFNTKECGISDPDVEDSDFVNHAREGQFPWLASFQVKTAVRWLHFCCGSFISDRFILSAAHCFADTDNLKSFIETGRFMISAGTPDAVSPDDIRRKIKRVYYHDKFLVKEPVGYDIAIAELEEPVQFRTQRGRGAFVNSICLPIEGKDYAPGEMVKVAGWGHSEFKRRTSSPKRLLTTDMIMRDRDRCASVYEKQLKSSVPLKNTIKRKAQELKDFLCASYRGERDTCQGDSGGPLMQYADGKAVAVGVVSYGLGCATKGVPGLYTRTSTYLPWIKDIVMNGLSAQVGFKAFEPSYP</sequence>
<dbReference type="Pfam" id="PF04408">
    <property type="entry name" value="WHD_HA2"/>
    <property type="match status" value="1"/>
</dbReference>
<organism evidence="13 14">
    <name type="scientific">Fragariocoptes setiger</name>
    <dbReference type="NCBI Taxonomy" id="1670756"/>
    <lineage>
        <taxon>Eukaryota</taxon>
        <taxon>Metazoa</taxon>
        <taxon>Ecdysozoa</taxon>
        <taxon>Arthropoda</taxon>
        <taxon>Chelicerata</taxon>
        <taxon>Arachnida</taxon>
        <taxon>Acari</taxon>
        <taxon>Acariformes</taxon>
        <taxon>Trombidiformes</taxon>
        <taxon>Prostigmata</taxon>
        <taxon>Eupodina</taxon>
        <taxon>Eriophyoidea</taxon>
        <taxon>Phytoptidae</taxon>
        <taxon>Fragariocoptes</taxon>
    </lineage>
</organism>
<keyword evidence="3 8" id="KW-0378">Hydrolase</keyword>
<dbReference type="InterPro" id="IPR043504">
    <property type="entry name" value="Peptidase_S1_PA_chymotrypsin"/>
</dbReference>
<evidence type="ECO:0000259" key="10">
    <source>
        <dbReference type="PROSITE" id="PS50240"/>
    </source>
</evidence>
<feature type="region of interest" description="Disordered" evidence="9">
    <location>
        <begin position="83"/>
        <end position="102"/>
    </location>
</feature>
<dbReference type="Pfam" id="PF21010">
    <property type="entry name" value="HA2_C"/>
    <property type="match status" value="1"/>
</dbReference>
<dbReference type="PROSITE" id="PS00690">
    <property type="entry name" value="DEAH_ATP_HELICASE"/>
    <property type="match status" value="1"/>
</dbReference>
<name>A0ABQ7SCP7_9ACAR</name>
<dbReference type="Pfam" id="PF13401">
    <property type="entry name" value="AAA_22"/>
    <property type="match status" value="1"/>
</dbReference>
<comment type="caution">
    <text evidence="13">The sequence shown here is derived from an EMBL/GenBank/DDBJ whole genome shotgun (WGS) entry which is preliminary data.</text>
</comment>
<keyword evidence="2" id="KW-0547">Nucleotide-binding</keyword>
<dbReference type="InterPro" id="IPR001650">
    <property type="entry name" value="Helicase_C-like"/>
</dbReference>
<dbReference type="InterPro" id="IPR011709">
    <property type="entry name" value="DEAD-box_helicase_OB_fold"/>
</dbReference>
<evidence type="ECO:0000256" key="5">
    <source>
        <dbReference type="ARBA" id="ARBA00022840"/>
    </source>
</evidence>
<evidence type="ECO:0000256" key="1">
    <source>
        <dbReference type="ARBA" id="ARBA00012552"/>
    </source>
</evidence>
<dbReference type="InterPro" id="IPR001254">
    <property type="entry name" value="Trypsin_dom"/>
</dbReference>
<protein>
    <recommendedName>
        <fullName evidence="1">RNA helicase</fullName>
        <ecNumber evidence="1">3.6.4.13</ecNumber>
    </recommendedName>
</protein>
<evidence type="ECO:0000256" key="7">
    <source>
        <dbReference type="ARBA" id="ARBA00038040"/>
    </source>
</evidence>
<dbReference type="InterPro" id="IPR014001">
    <property type="entry name" value="Helicase_ATP-bd"/>
</dbReference>
<accession>A0ABQ7SCP7</accession>
<dbReference type="PROSITE" id="PS00135">
    <property type="entry name" value="TRYPSIN_SER"/>
    <property type="match status" value="1"/>
</dbReference>
<evidence type="ECO:0000256" key="2">
    <source>
        <dbReference type="ARBA" id="ARBA00022741"/>
    </source>
</evidence>
<dbReference type="EC" id="3.6.4.13" evidence="1"/>
<dbReference type="CDD" id="cd00190">
    <property type="entry name" value="Tryp_SPc"/>
    <property type="match status" value="2"/>
</dbReference>
<dbReference type="SMART" id="SM00020">
    <property type="entry name" value="Tryp_SPc"/>
    <property type="match status" value="2"/>
</dbReference>
<dbReference type="Pfam" id="PF00089">
    <property type="entry name" value="Trypsin"/>
    <property type="match status" value="2"/>
</dbReference>
<feature type="domain" description="Helicase ATP-binding" evidence="11">
    <location>
        <begin position="132"/>
        <end position="296"/>
    </location>
</feature>
<dbReference type="Pfam" id="PF00271">
    <property type="entry name" value="Helicase_C"/>
    <property type="match status" value="1"/>
</dbReference>
<dbReference type="SUPFAM" id="SSF52540">
    <property type="entry name" value="P-loop containing nucleoside triphosphate hydrolases"/>
    <property type="match status" value="1"/>
</dbReference>
<dbReference type="Gene3D" id="2.40.10.10">
    <property type="entry name" value="Trypsin-like serine proteases"/>
    <property type="match status" value="2"/>
</dbReference>
<dbReference type="InterPro" id="IPR049945">
    <property type="entry name" value="AAA_22"/>
</dbReference>
<dbReference type="PROSITE" id="PS00134">
    <property type="entry name" value="TRYPSIN_HIS"/>
    <property type="match status" value="2"/>
</dbReference>
<feature type="domain" description="Helicase C-terminal" evidence="12">
    <location>
        <begin position="320"/>
        <end position="500"/>
    </location>
</feature>
<evidence type="ECO:0000313" key="14">
    <source>
        <dbReference type="Proteomes" id="UP000825002"/>
    </source>
</evidence>
<dbReference type="Gene3D" id="1.20.120.1080">
    <property type="match status" value="1"/>
</dbReference>
<keyword evidence="8" id="KW-0720">Serine protease</keyword>
<dbReference type="SUPFAM" id="SSF50494">
    <property type="entry name" value="Trypsin-like serine proteases"/>
    <property type="match status" value="2"/>
</dbReference>
<evidence type="ECO:0000256" key="8">
    <source>
        <dbReference type="RuleBase" id="RU363034"/>
    </source>
</evidence>
<dbReference type="InterPro" id="IPR003593">
    <property type="entry name" value="AAA+_ATPase"/>
</dbReference>
<dbReference type="InterPro" id="IPR018114">
    <property type="entry name" value="TRYPSIN_HIS"/>
</dbReference>
<dbReference type="PROSITE" id="PS51192">
    <property type="entry name" value="HELICASE_ATP_BIND_1"/>
    <property type="match status" value="1"/>
</dbReference>
<dbReference type="PROSITE" id="PS51194">
    <property type="entry name" value="HELICASE_CTER"/>
    <property type="match status" value="1"/>
</dbReference>
<proteinExistence type="inferred from homology"/>
<dbReference type="InterPro" id="IPR033116">
    <property type="entry name" value="TRYPSIN_SER"/>
</dbReference>
<evidence type="ECO:0000256" key="3">
    <source>
        <dbReference type="ARBA" id="ARBA00022801"/>
    </source>
</evidence>
<dbReference type="PRINTS" id="PR00722">
    <property type="entry name" value="CHYMOTRYPSIN"/>
</dbReference>
<feature type="domain" description="Peptidase S1" evidence="10">
    <location>
        <begin position="805"/>
        <end position="1101"/>
    </location>
</feature>
<evidence type="ECO:0000259" key="11">
    <source>
        <dbReference type="PROSITE" id="PS51192"/>
    </source>
</evidence>
<dbReference type="InterPro" id="IPR048333">
    <property type="entry name" value="HA2_WH"/>
</dbReference>
<dbReference type="PANTHER" id="PTHR18934">
    <property type="entry name" value="ATP-DEPENDENT RNA HELICASE"/>
    <property type="match status" value="1"/>
</dbReference>
<dbReference type="SMART" id="SM00847">
    <property type="entry name" value="HA2"/>
    <property type="match status" value="1"/>
</dbReference>
<dbReference type="PROSITE" id="PS50240">
    <property type="entry name" value="TRYPSIN_DOM"/>
    <property type="match status" value="2"/>
</dbReference>
<keyword evidence="6" id="KW-1015">Disulfide bond</keyword>
<gene>
    <name evidence="13" type="primary">DHX38</name>
    <name evidence="13" type="ORF">GZH46_00285</name>
</gene>
<dbReference type="SMART" id="SM00382">
    <property type="entry name" value="AAA"/>
    <property type="match status" value="1"/>
</dbReference>
<dbReference type="SMART" id="SM00490">
    <property type="entry name" value="HELICc"/>
    <property type="match status" value="1"/>
</dbReference>
<reference evidence="13 14" key="1">
    <citation type="submission" date="2020-10" db="EMBL/GenBank/DDBJ databases">
        <authorList>
            <person name="Klimov P.B."/>
            <person name="Dyachkov S.M."/>
            <person name="Chetverikov P.E."/>
        </authorList>
    </citation>
    <scope>NUCLEOTIDE SEQUENCE [LARGE SCALE GENOMIC DNA]</scope>
    <source>
        <strain evidence="13">BMOC 18-1129-001#AD2665</strain>
        <tissue evidence="13">Entire mites</tissue>
    </source>
</reference>
<dbReference type="InterPro" id="IPR027417">
    <property type="entry name" value="P-loop_NTPase"/>
</dbReference>
<evidence type="ECO:0000256" key="9">
    <source>
        <dbReference type="SAM" id="MobiDB-lite"/>
    </source>
</evidence>
<keyword evidence="14" id="KW-1185">Reference proteome</keyword>
<dbReference type="EMBL" id="JAIFTH010000026">
    <property type="protein sequence ID" value="KAG9511146.1"/>
    <property type="molecule type" value="Genomic_DNA"/>
</dbReference>